<feature type="region of interest" description="Disordered" evidence="5">
    <location>
        <begin position="921"/>
        <end position="1028"/>
    </location>
</feature>
<dbReference type="PROSITE" id="PS50812">
    <property type="entry name" value="PWWP"/>
    <property type="match status" value="1"/>
</dbReference>
<keyword evidence="1" id="KW-0805">Transcription regulation</keyword>
<dbReference type="PANTHER" id="PTHR10688:SF5">
    <property type="entry name" value="PWWP DOMAIN-CONTAINING PROTEIN 1-RELATED"/>
    <property type="match status" value="1"/>
</dbReference>
<dbReference type="SUPFAM" id="SSF63748">
    <property type="entry name" value="Tudor/PWWP/MBT"/>
    <property type="match status" value="1"/>
</dbReference>
<dbReference type="FunFam" id="2.30.30.140:FF:000115">
    <property type="entry name" value="Tudor/PWWP/MBT superfamily protein"/>
    <property type="match status" value="1"/>
</dbReference>
<dbReference type="GO" id="GO:2000028">
    <property type="term" value="P:regulation of photoperiodism, flowering"/>
    <property type="evidence" value="ECO:0007669"/>
    <property type="project" value="UniProtKB-ARBA"/>
</dbReference>
<dbReference type="InterPro" id="IPR052657">
    <property type="entry name" value="PDP_family_Arabidopsis"/>
</dbReference>
<evidence type="ECO:0000313" key="8">
    <source>
        <dbReference type="Proteomes" id="UP001153076"/>
    </source>
</evidence>
<dbReference type="Gene3D" id="2.30.30.140">
    <property type="match status" value="1"/>
</dbReference>
<protein>
    <recommendedName>
        <fullName evidence="6">PWWP domain-containing protein</fullName>
    </recommendedName>
</protein>
<feature type="region of interest" description="Disordered" evidence="5">
    <location>
        <begin position="554"/>
        <end position="619"/>
    </location>
</feature>
<feature type="compositionally biased region" description="Basic and acidic residues" evidence="5">
    <location>
        <begin position="824"/>
        <end position="839"/>
    </location>
</feature>
<feature type="compositionally biased region" description="Basic and acidic residues" evidence="5">
    <location>
        <begin position="796"/>
        <end position="811"/>
    </location>
</feature>
<feature type="compositionally biased region" description="Polar residues" evidence="5">
    <location>
        <begin position="1006"/>
        <end position="1015"/>
    </location>
</feature>
<evidence type="ECO:0000313" key="7">
    <source>
        <dbReference type="EMBL" id="KAJ8447839.1"/>
    </source>
</evidence>
<evidence type="ECO:0000256" key="5">
    <source>
        <dbReference type="SAM" id="MobiDB-lite"/>
    </source>
</evidence>
<comment type="similarity">
    <text evidence="4">Belongs to the PDP family.</text>
</comment>
<feature type="compositionally biased region" description="Basic residues" evidence="5">
    <location>
        <begin position="573"/>
        <end position="589"/>
    </location>
</feature>
<feature type="compositionally biased region" description="Basic and acidic residues" evidence="5">
    <location>
        <begin position="756"/>
        <end position="783"/>
    </location>
</feature>
<feature type="compositionally biased region" description="Basic and acidic residues" evidence="5">
    <location>
        <begin position="22"/>
        <end position="39"/>
    </location>
</feature>
<reference evidence="7" key="1">
    <citation type="submission" date="2022-04" db="EMBL/GenBank/DDBJ databases">
        <title>Carnegiea gigantea Genome sequencing and assembly v2.</title>
        <authorList>
            <person name="Copetti D."/>
            <person name="Sanderson M.J."/>
            <person name="Burquez A."/>
            <person name="Wojciechowski M.F."/>
        </authorList>
    </citation>
    <scope>NUCLEOTIDE SEQUENCE</scope>
    <source>
        <strain evidence="7">SGP5-SGP5p</strain>
        <tissue evidence="7">Aerial part</tissue>
    </source>
</reference>
<feature type="compositionally biased region" description="Basic and acidic residues" evidence="5">
    <location>
        <begin position="604"/>
        <end position="616"/>
    </location>
</feature>
<keyword evidence="3" id="KW-0539">Nucleus</keyword>
<dbReference type="CDD" id="cd05162">
    <property type="entry name" value="PWWP"/>
    <property type="match status" value="1"/>
</dbReference>
<name>A0A9Q1QN21_9CARY</name>
<evidence type="ECO:0000256" key="2">
    <source>
        <dbReference type="ARBA" id="ARBA00023163"/>
    </source>
</evidence>
<dbReference type="OrthoDB" id="62853at2759"/>
<dbReference type="GO" id="GO:0006355">
    <property type="term" value="P:regulation of DNA-templated transcription"/>
    <property type="evidence" value="ECO:0007669"/>
    <property type="project" value="UniProtKB-ARBA"/>
</dbReference>
<evidence type="ECO:0000256" key="1">
    <source>
        <dbReference type="ARBA" id="ARBA00023015"/>
    </source>
</evidence>
<evidence type="ECO:0000259" key="6">
    <source>
        <dbReference type="PROSITE" id="PS50812"/>
    </source>
</evidence>
<dbReference type="AlphaFoldDB" id="A0A9Q1QN21"/>
<feature type="region of interest" description="Disordered" evidence="5">
    <location>
        <begin position="1081"/>
        <end position="1103"/>
    </location>
</feature>
<dbReference type="Pfam" id="PF00855">
    <property type="entry name" value="PWWP"/>
    <property type="match status" value="1"/>
</dbReference>
<feature type="region of interest" description="Disordered" evidence="5">
    <location>
        <begin position="796"/>
        <end position="839"/>
    </location>
</feature>
<feature type="region of interest" description="Disordered" evidence="5">
    <location>
        <begin position="719"/>
        <end position="783"/>
    </location>
</feature>
<dbReference type="InterPro" id="IPR000313">
    <property type="entry name" value="PWWP_dom"/>
</dbReference>
<dbReference type="Proteomes" id="UP001153076">
    <property type="component" value="Unassembled WGS sequence"/>
</dbReference>
<keyword evidence="8" id="KW-1185">Reference proteome</keyword>
<feature type="compositionally biased region" description="Low complexity" evidence="5">
    <location>
        <begin position="1016"/>
        <end position="1028"/>
    </location>
</feature>
<feature type="compositionally biased region" description="Pro residues" evidence="5">
    <location>
        <begin position="1087"/>
        <end position="1098"/>
    </location>
</feature>
<keyword evidence="2" id="KW-0804">Transcription</keyword>
<gene>
    <name evidence="7" type="ORF">Cgig2_015202</name>
</gene>
<feature type="region of interest" description="Disordered" evidence="5">
    <location>
        <begin position="60"/>
        <end position="79"/>
    </location>
</feature>
<dbReference type="EMBL" id="JAKOGI010000035">
    <property type="protein sequence ID" value="KAJ8447839.1"/>
    <property type="molecule type" value="Genomic_DNA"/>
</dbReference>
<dbReference type="GO" id="GO:0035098">
    <property type="term" value="C:ESC/E(Z) complex"/>
    <property type="evidence" value="ECO:0007669"/>
    <property type="project" value="UniProtKB-ARBA"/>
</dbReference>
<organism evidence="7 8">
    <name type="scientific">Carnegiea gigantea</name>
    <dbReference type="NCBI Taxonomy" id="171969"/>
    <lineage>
        <taxon>Eukaryota</taxon>
        <taxon>Viridiplantae</taxon>
        <taxon>Streptophyta</taxon>
        <taxon>Embryophyta</taxon>
        <taxon>Tracheophyta</taxon>
        <taxon>Spermatophyta</taxon>
        <taxon>Magnoliopsida</taxon>
        <taxon>eudicotyledons</taxon>
        <taxon>Gunneridae</taxon>
        <taxon>Pentapetalae</taxon>
        <taxon>Caryophyllales</taxon>
        <taxon>Cactineae</taxon>
        <taxon>Cactaceae</taxon>
        <taxon>Cactoideae</taxon>
        <taxon>Echinocereeae</taxon>
        <taxon>Carnegiea</taxon>
    </lineage>
</organism>
<sequence length="1134" mass="124428">MLSVMSNDFDLERNQASASEVEEPRVSNDGVNWRDERKGDLNLNEETRVFTGHDLDAQRNDIDEGGILPGPGQEGDDARVSGANCCLNEDSGNLVRFEGSSSSDDSDSDIEIEFRVQDREDRYVHEGVAPEAVGVNDGDDRIQERENLGSTSEFDAVDDGKKRSIAVCNTEAMHMTGTDDDSRLKRDSDLQASMSCNVGANVRRDGTMKALGSQFEMGDMVWGKVKSHPWWPGHIYNVALASSSVRRTKRDGHVLVAFFGDSSYGWFDPTELIPYELHYAEKSQQTNSRNFVRAVEESVDEASRRSALGLSCRCRNPYNFRPASVPGHMAVDVVDYDSGALYSVSQIQKARESFVPAEALSFIKQLAVAPTSWESKSLVFIKHRATALAYRRSIFEEFDETYAQAFGQQPVCTSALPPLLTDKEPSRAPLSGPLVMAEALGGRKRSIKASKSNEPSKKDKYHFKRRDEAGEMRTTLISQIHASSSSSSAYEDGTSDSVAGNYVFQRRDQAVSVKDNMASLDVTISVDATSDSLQSESSAVVTMKASEVGQVPDGQISSASAHPGDIGISSGLVKKKKKSIKRSAGRHRTEKPDLREKKQKKIRKIDSERSMEHPDRLSSGSTVAYVIKPEVSSMQIIDVLSGEDSELSRLKKDTEVSNSVTDQMRSSVPLDGAELPHMLADLRVLALNPVHGAERNQPAIGRQFFLKFRSLVFLKSSTASLPSESEPSESQATRSTPLAEVSSKTVRPWKPSKLSARLEDPTKAGRKRVPSEHQEEIPAKRTKKITEVKSWGAEKKALLKNPESERADGKARAGGAQQPLLKPMKAEQRTKRGDHPPRVEEPTYLVMKFQSGSSLPSLVELKARFARFGPLDTSLSRVFYKTNTCRVAFLYKQDANVAQRYAVGNKSAFSNVKFMLRPVAAPETQQPRSSRPEDVQGEPPSNQDSSAMKPRPPVVQQQLKSCLKKPSAGDETGANSKATRVRFNMGEDAGSGASSSISNRGVGGIQVQQTESRNALQSSSEGCPSSLSLSSSIAMNAVSNNQRFISSHPLQLPPQFRRPLRSHPHVGVAVRYNNLNHNLIATSGPRGPQPLPPPPPPSSANTDISQQMMSLLTRCHDVVTHIKGILGYMPYHPL</sequence>
<feature type="region of interest" description="Disordered" evidence="5">
    <location>
        <begin position="443"/>
        <end position="468"/>
    </location>
</feature>
<proteinExistence type="inferred from homology"/>
<comment type="caution">
    <text evidence="7">The sequence shown here is derived from an EMBL/GenBank/DDBJ whole genome shotgun (WGS) entry which is preliminary data.</text>
</comment>
<feature type="compositionally biased region" description="Low complexity" evidence="5">
    <location>
        <begin position="719"/>
        <end position="730"/>
    </location>
</feature>
<dbReference type="SMART" id="SM00293">
    <property type="entry name" value="PWWP"/>
    <property type="match status" value="1"/>
</dbReference>
<evidence type="ECO:0000256" key="4">
    <source>
        <dbReference type="ARBA" id="ARBA00060746"/>
    </source>
</evidence>
<accession>A0A9Q1QN21</accession>
<evidence type="ECO:0000256" key="3">
    <source>
        <dbReference type="ARBA" id="ARBA00023242"/>
    </source>
</evidence>
<feature type="domain" description="PWWP" evidence="6">
    <location>
        <begin position="217"/>
        <end position="278"/>
    </location>
</feature>
<dbReference type="PANTHER" id="PTHR10688">
    <property type="entry name" value="PWWP DOMAIN-CONTAINING PROTEIN"/>
    <property type="match status" value="1"/>
</dbReference>
<feature type="region of interest" description="Disordered" evidence="5">
    <location>
        <begin position="1"/>
        <end position="39"/>
    </location>
</feature>